<feature type="non-terminal residue" evidence="2">
    <location>
        <position position="1"/>
    </location>
</feature>
<protein>
    <submittedName>
        <fullName evidence="2">Uncharacterized protein</fullName>
    </submittedName>
</protein>
<dbReference type="EMBL" id="CAJNNW010028352">
    <property type="protein sequence ID" value="CAE8695718.1"/>
    <property type="molecule type" value="Genomic_DNA"/>
</dbReference>
<reference evidence="2" key="1">
    <citation type="submission" date="2021-02" db="EMBL/GenBank/DDBJ databases">
        <authorList>
            <person name="Dougan E. K."/>
            <person name="Rhodes N."/>
            <person name="Thang M."/>
            <person name="Chan C."/>
        </authorList>
    </citation>
    <scope>NUCLEOTIDE SEQUENCE</scope>
</reference>
<comment type="caution">
    <text evidence="2">The sequence shown here is derived from an EMBL/GenBank/DDBJ whole genome shotgun (WGS) entry which is preliminary data.</text>
</comment>
<feature type="region of interest" description="Disordered" evidence="1">
    <location>
        <begin position="246"/>
        <end position="274"/>
    </location>
</feature>
<proteinExistence type="predicted"/>
<evidence type="ECO:0000256" key="1">
    <source>
        <dbReference type="SAM" id="MobiDB-lite"/>
    </source>
</evidence>
<feature type="non-terminal residue" evidence="2">
    <location>
        <position position="434"/>
    </location>
</feature>
<name>A0A813KCV2_POLGL</name>
<evidence type="ECO:0000313" key="2">
    <source>
        <dbReference type="EMBL" id="CAE8695718.1"/>
    </source>
</evidence>
<feature type="region of interest" description="Disordered" evidence="1">
    <location>
        <begin position="63"/>
        <end position="86"/>
    </location>
</feature>
<gene>
    <name evidence="2" type="ORF">PGLA2088_LOCUS29510</name>
</gene>
<accession>A0A813KCV2</accession>
<dbReference type="Proteomes" id="UP000626109">
    <property type="component" value="Unassembled WGS sequence"/>
</dbReference>
<evidence type="ECO:0000313" key="3">
    <source>
        <dbReference type="Proteomes" id="UP000626109"/>
    </source>
</evidence>
<feature type="compositionally biased region" description="Low complexity" evidence="1">
    <location>
        <begin position="263"/>
        <end position="272"/>
    </location>
</feature>
<dbReference type="AlphaFoldDB" id="A0A813KCV2"/>
<organism evidence="2 3">
    <name type="scientific">Polarella glacialis</name>
    <name type="common">Dinoflagellate</name>
    <dbReference type="NCBI Taxonomy" id="89957"/>
    <lineage>
        <taxon>Eukaryota</taxon>
        <taxon>Sar</taxon>
        <taxon>Alveolata</taxon>
        <taxon>Dinophyceae</taxon>
        <taxon>Suessiales</taxon>
        <taxon>Suessiaceae</taxon>
        <taxon>Polarella</taxon>
    </lineage>
</organism>
<sequence length="434" mass="46858">EAETCGTAASLPPQDCLDTASFPRFAELLAATQEYAALTGFRFSPDSFSGLSALALGAEETRAVRPGAEQTGDDGATTGSGPAESKKERLRALKLKASPVVLEIAERLQAGDPSLQEELERASRLVLSESVRSAVLATCRRLCLWPPEPWPEGIEASDCCYEDLSSTMDVIAQRAWNDEVRRKSTTQLRSGAESYPKESGGISALGRRALTASYLVDFAANCSGMALPPVPAIFPAMLAELEARAAEFEERTSPTDDAPCTPQAPQAPASPSRSVLSFARGLEALRRKTRRSPPPLRVDALGGEPPWRRRAACWEVPSVRLHRSRDSPLEPLCIRLPQVLPAPAPGRWPWPSSSRRRGLVDASTTLMPHRLRQIATSTLAPGSWCLGSCSEAATAPSWRSCAKAVSLCLTRPSGGPLRLFRPRAEIRSRPRKTA</sequence>